<dbReference type="Pfam" id="PF17921">
    <property type="entry name" value="Integrase_H2C2"/>
    <property type="match status" value="1"/>
</dbReference>
<keyword evidence="5" id="KW-0378">Hydrolase</keyword>
<dbReference type="Gene3D" id="3.30.420.10">
    <property type="entry name" value="Ribonuclease H-like superfamily/Ribonuclease H"/>
    <property type="match status" value="1"/>
</dbReference>
<dbReference type="SUPFAM" id="SSF56672">
    <property type="entry name" value="DNA/RNA polymerases"/>
    <property type="match status" value="1"/>
</dbReference>
<dbReference type="Gene3D" id="1.10.340.70">
    <property type="match status" value="1"/>
</dbReference>
<reference evidence="10" key="1">
    <citation type="submission" date="2020-06" db="EMBL/GenBank/DDBJ databases">
        <authorList>
            <person name="Li T."/>
            <person name="Hu X."/>
            <person name="Zhang T."/>
            <person name="Song X."/>
            <person name="Zhang H."/>
            <person name="Dai N."/>
            <person name="Sheng W."/>
            <person name="Hou X."/>
            <person name="Wei L."/>
        </authorList>
    </citation>
    <scope>NUCLEOTIDE SEQUENCE</scope>
    <source>
        <strain evidence="10">K16</strain>
        <tissue evidence="10">Leaf</tissue>
    </source>
</reference>
<dbReference type="SUPFAM" id="SSF53098">
    <property type="entry name" value="Ribonuclease H-like"/>
    <property type="match status" value="1"/>
</dbReference>
<feature type="domain" description="Integrase zinc-binding" evidence="9">
    <location>
        <begin position="413"/>
        <end position="461"/>
    </location>
</feature>
<reference evidence="10" key="2">
    <citation type="journal article" date="2024" name="Plant">
        <title>Genomic evolution and insights into agronomic trait innovations of Sesamum species.</title>
        <authorList>
            <person name="Miao H."/>
            <person name="Wang L."/>
            <person name="Qu L."/>
            <person name="Liu H."/>
            <person name="Sun Y."/>
            <person name="Le M."/>
            <person name="Wang Q."/>
            <person name="Wei S."/>
            <person name="Zheng Y."/>
            <person name="Lin W."/>
            <person name="Duan Y."/>
            <person name="Cao H."/>
            <person name="Xiong S."/>
            <person name="Wang X."/>
            <person name="Wei L."/>
            <person name="Li C."/>
            <person name="Ma Q."/>
            <person name="Ju M."/>
            <person name="Zhao R."/>
            <person name="Li G."/>
            <person name="Mu C."/>
            <person name="Tian Q."/>
            <person name="Mei H."/>
            <person name="Zhang T."/>
            <person name="Gao T."/>
            <person name="Zhang H."/>
        </authorList>
    </citation>
    <scope>NUCLEOTIDE SEQUENCE</scope>
    <source>
        <strain evidence="10">K16</strain>
    </source>
</reference>
<accession>A0AAE1T526</accession>
<dbReference type="GO" id="GO:0004519">
    <property type="term" value="F:endonuclease activity"/>
    <property type="evidence" value="ECO:0007669"/>
    <property type="project" value="UniProtKB-KW"/>
</dbReference>
<keyword evidence="7" id="KW-0175">Coiled coil</keyword>
<evidence type="ECO:0000259" key="9">
    <source>
        <dbReference type="Pfam" id="PF17921"/>
    </source>
</evidence>
<sequence>MRDCPKRGKLNALVAEVDDDEGGSTRVNPLQLGTYLQDSVRSAKKKDGLISAMQVKASLTHGEQTYLAALIEIKSNVVQEAPYRMAPAELAELRKQLDGLLEARLVQPSKAPYGSPILFQNLFDKLTKAKYYTKIDLRSEYWQVRVARGDESKTTCVTSQGKIQMDREKVQAVMDWGIPSKMADLRSFFVLVNYYKRFIKGYSKIVNPLKDLLRKDQKWQWTFAWYDAFKSLKQAISSQPVLKLPQFDKPFEVQVNASDRALGGVLVQDKHPVVFESRKLKDAELPYNIHEKEIKAVIHCLEAWRHYLLGTKFTVVTDNVANMYFKTQRKRSPKQARWQEFLGEFDFEWVYRPGKHNNMADVVSRKLVEEYVAALIVVESDFLDQNWESFKTDAGYLKWTGVYANGDVALPFVEEDHDPQWAGHPWINRMVALLARRYYWPRMEEDVEAYVRTCLVCQLDKEERKKEVGSLQPLPIPEVLWQSISMDFISGFLKVNGMASVLVVVDCFSKYGIFIVAPMLTLLKQRFWTTLFNMMGTELKFSTANHPQTDGHTERVNALVEDYLRDYVSASQRRWVDLLDVAQFSYDLHKSSATANRFARSKQELLDEANDSLAKAQRRMKKYADMGRRHVEFSVGDQVLLKLTPQIWKKISSKSVHRGLIPKYNRPFEDLLDMARQQTQRALLVIRKEFEKTMLKILDHRTMGQKGRSGRQAVVCAGQACCTNGRAWQIATRSRWRRTRHSVRASSTAGGRLGRCPQARGVVRARRQLDDGA</sequence>
<evidence type="ECO:0000256" key="1">
    <source>
        <dbReference type="ARBA" id="ARBA00022679"/>
    </source>
</evidence>
<dbReference type="InterPro" id="IPR043502">
    <property type="entry name" value="DNA/RNA_pol_sf"/>
</dbReference>
<name>A0AAE1T526_9LAMI</name>
<evidence type="ECO:0000313" key="11">
    <source>
        <dbReference type="Proteomes" id="UP001289374"/>
    </source>
</evidence>
<evidence type="ECO:0000256" key="7">
    <source>
        <dbReference type="SAM" id="Coils"/>
    </source>
</evidence>
<dbReference type="InterPro" id="IPR036397">
    <property type="entry name" value="RNaseH_sf"/>
</dbReference>
<evidence type="ECO:0000256" key="6">
    <source>
        <dbReference type="ARBA" id="ARBA00022918"/>
    </source>
</evidence>
<gene>
    <name evidence="10" type="ORF">Sango_2914100</name>
</gene>
<dbReference type="PANTHER" id="PTHR37984">
    <property type="entry name" value="PROTEIN CBG26694"/>
    <property type="match status" value="1"/>
</dbReference>
<keyword evidence="2" id="KW-0548">Nucleotidyltransferase</keyword>
<evidence type="ECO:0000256" key="5">
    <source>
        <dbReference type="ARBA" id="ARBA00022801"/>
    </source>
</evidence>
<dbReference type="InterPro" id="IPR041588">
    <property type="entry name" value="Integrase_H2C2"/>
</dbReference>
<protein>
    <submittedName>
        <fullName evidence="10">Transposon Ty3-I Gag-Pol polyprotein</fullName>
    </submittedName>
</protein>
<keyword evidence="3" id="KW-0540">Nuclease</keyword>
<dbReference type="InterPro" id="IPR041373">
    <property type="entry name" value="RT_RNaseH"/>
</dbReference>
<comment type="caution">
    <text evidence="10">The sequence shown here is derived from an EMBL/GenBank/DDBJ whole genome shotgun (WGS) entry which is preliminary data.</text>
</comment>
<dbReference type="AlphaFoldDB" id="A0AAE1T526"/>
<feature type="coiled-coil region" evidence="7">
    <location>
        <begin position="599"/>
        <end position="626"/>
    </location>
</feature>
<evidence type="ECO:0000256" key="3">
    <source>
        <dbReference type="ARBA" id="ARBA00022722"/>
    </source>
</evidence>
<dbReference type="InterPro" id="IPR012337">
    <property type="entry name" value="RNaseH-like_sf"/>
</dbReference>
<dbReference type="PANTHER" id="PTHR37984:SF5">
    <property type="entry name" value="PROTEIN NYNRIN-LIKE"/>
    <property type="match status" value="1"/>
</dbReference>
<keyword evidence="1" id="KW-0808">Transferase</keyword>
<dbReference type="Proteomes" id="UP001289374">
    <property type="component" value="Unassembled WGS sequence"/>
</dbReference>
<dbReference type="InterPro" id="IPR050951">
    <property type="entry name" value="Retrovirus_Pol_polyprotein"/>
</dbReference>
<organism evidence="10 11">
    <name type="scientific">Sesamum angolense</name>
    <dbReference type="NCBI Taxonomy" id="2727404"/>
    <lineage>
        <taxon>Eukaryota</taxon>
        <taxon>Viridiplantae</taxon>
        <taxon>Streptophyta</taxon>
        <taxon>Embryophyta</taxon>
        <taxon>Tracheophyta</taxon>
        <taxon>Spermatophyta</taxon>
        <taxon>Magnoliopsida</taxon>
        <taxon>eudicotyledons</taxon>
        <taxon>Gunneridae</taxon>
        <taxon>Pentapetalae</taxon>
        <taxon>asterids</taxon>
        <taxon>lamiids</taxon>
        <taxon>Lamiales</taxon>
        <taxon>Pedaliaceae</taxon>
        <taxon>Sesamum</taxon>
    </lineage>
</organism>
<dbReference type="GO" id="GO:0016787">
    <property type="term" value="F:hydrolase activity"/>
    <property type="evidence" value="ECO:0007669"/>
    <property type="project" value="UniProtKB-KW"/>
</dbReference>
<dbReference type="Pfam" id="PF17917">
    <property type="entry name" value="RT_RNaseH"/>
    <property type="match status" value="1"/>
</dbReference>
<dbReference type="Gene3D" id="3.10.10.10">
    <property type="entry name" value="HIV Type 1 Reverse Transcriptase, subunit A, domain 1"/>
    <property type="match status" value="2"/>
</dbReference>
<evidence type="ECO:0000256" key="2">
    <source>
        <dbReference type="ARBA" id="ARBA00022695"/>
    </source>
</evidence>
<dbReference type="GO" id="GO:0003964">
    <property type="term" value="F:RNA-directed DNA polymerase activity"/>
    <property type="evidence" value="ECO:0007669"/>
    <property type="project" value="UniProtKB-KW"/>
</dbReference>
<keyword evidence="6" id="KW-0695">RNA-directed DNA polymerase</keyword>
<dbReference type="FunFam" id="3.30.70.270:FF:000020">
    <property type="entry name" value="Transposon Tf2-6 polyprotein-like Protein"/>
    <property type="match status" value="1"/>
</dbReference>
<dbReference type="EMBL" id="JACGWL010000777">
    <property type="protein sequence ID" value="KAK4381990.1"/>
    <property type="molecule type" value="Genomic_DNA"/>
</dbReference>
<keyword evidence="11" id="KW-1185">Reference proteome</keyword>
<keyword evidence="4" id="KW-0255">Endonuclease</keyword>
<dbReference type="Gene3D" id="3.30.70.270">
    <property type="match status" value="2"/>
</dbReference>
<evidence type="ECO:0000256" key="4">
    <source>
        <dbReference type="ARBA" id="ARBA00022759"/>
    </source>
</evidence>
<evidence type="ECO:0000313" key="10">
    <source>
        <dbReference type="EMBL" id="KAK4381990.1"/>
    </source>
</evidence>
<dbReference type="GO" id="GO:0003676">
    <property type="term" value="F:nucleic acid binding"/>
    <property type="evidence" value="ECO:0007669"/>
    <property type="project" value="InterPro"/>
</dbReference>
<dbReference type="InterPro" id="IPR043128">
    <property type="entry name" value="Rev_trsase/Diguanyl_cyclase"/>
</dbReference>
<evidence type="ECO:0000259" key="8">
    <source>
        <dbReference type="Pfam" id="PF17917"/>
    </source>
</evidence>
<dbReference type="CDD" id="cd09274">
    <property type="entry name" value="RNase_HI_RT_Ty3"/>
    <property type="match status" value="1"/>
</dbReference>
<feature type="domain" description="Reverse transcriptase RNase H-like" evidence="8">
    <location>
        <begin position="247"/>
        <end position="345"/>
    </location>
</feature>
<proteinExistence type="predicted"/>